<feature type="transmembrane region" description="Helical" evidence="6">
    <location>
        <begin position="652"/>
        <end position="675"/>
    </location>
</feature>
<feature type="transmembrane region" description="Helical" evidence="6">
    <location>
        <begin position="498"/>
        <end position="516"/>
    </location>
</feature>
<feature type="transmembrane region" description="Helical" evidence="6">
    <location>
        <begin position="430"/>
        <end position="451"/>
    </location>
</feature>
<evidence type="ECO:0000256" key="2">
    <source>
        <dbReference type="ARBA" id="ARBA00022448"/>
    </source>
</evidence>
<feature type="domain" description="Non-haem dioxygenase N-terminal" evidence="7">
    <location>
        <begin position="7"/>
        <end position="101"/>
    </location>
</feature>
<evidence type="ECO:0000256" key="4">
    <source>
        <dbReference type="ARBA" id="ARBA00022989"/>
    </source>
</evidence>
<dbReference type="InterPro" id="IPR027443">
    <property type="entry name" value="IPNS-like_sf"/>
</dbReference>
<dbReference type="SUPFAM" id="SSF51197">
    <property type="entry name" value="Clavaminate synthase-like"/>
    <property type="match status" value="1"/>
</dbReference>
<dbReference type="SUPFAM" id="SSF103473">
    <property type="entry name" value="MFS general substrate transporter"/>
    <property type="match status" value="1"/>
</dbReference>
<evidence type="ECO:0000256" key="5">
    <source>
        <dbReference type="ARBA" id="ARBA00023136"/>
    </source>
</evidence>
<sequence length="705" mass="79206">MSSVCLIPVVDYAQLDVTSDQLIDACQTNGFFYLKNHGLNQSELCEYARDLFQLPTVEKLKYSIASNSITCVRSEQMESSLCEEETFDISSTSNLDQKMRQLYQSCQHICEKILAVLHKHFNISFDTKYLAYFSDDILQFIHYFPTLSKVYDSTLRNEHVYLKLHIQSDSLSIRVFDHENHTLTSVSSSDDYLFVTTGYLLANATEGSIKSALYSITATTNEQSNYAINYLSKSYEPLLYQNSDLNGTNSSSHPRTYFLSLSENKVLRYITFFYLYAMQGVPAGFSSTALANYLTAEGEQSSIVGTFVAIAGLPWALQFVWGPLIDRFQVSKMGRRRPWVIVSQIFAFIASLGLLLVKNPPTQSIKTLMTAFFVHSIFASVQDASVDAQAISTIPQRERGRINGVMRGGFLLGSALGAAGLSFILRKQGFFFAAVINSLFLFVFTVITFFIKEKSDDSLFPWTHNRQKNRRQHILDHSILWLFKELFSGLLSIESLRLFIPIVICYSSQSAFIRAYNIHLIKELKWTDTDVSVMSGAWGTLSVVFIVLIGGWLADRTGARRLLIIVMSIHSLYMWIINLVSSYWIRRSAATAGLILWSLMDPILSTAAMPILMSLCRSHVEGGQFTTYMSLINLCDLLGAFISGHIQRHFKAPVIGLGCAVLITIALITVIIGIWKDKKNKSRQVPMTSAFTCSGTSTGQQIKIT</sequence>
<reference evidence="9" key="1">
    <citation type="submission" date="2021-02" db="EMBL/GenBank/DDBJ databases">
        <authorList>
            <person name="Nowell W R."/>
        </authorList>
    </citation>
    <scope>NUCLEOTIDE SEQUENCE</scope>
</reference>
<feature type="transmembrane region" description="Helical" evidence="6">
    <location>
        <begin position="591"/>
        <end position="613"/>
    </location>
</feature>
<comment type="subcellular location">
    <subcellularLocation>
        <location evidence="1">Membrane</location>
        <topology evidence="1">Multi-pass membrane protein</topology>
    </subcellularLocation>
</comment>
<feature type="transmembrane region" description="Helical" evidence="6">
    <location>
        <begin position="337"/>
        <end position="357"/>
    </location>
</feature>
<keyword evidence="3 6" id="KW-0812">Transmembrane</keyword>
<feature type="transmembrane region" description="Helical" evidence="6">
    <location>
        <begin position="562"/>
        <end position="585"/>
    </location>
</feature>
<evidence type="ECO:0000256" key="3">
    <source>
        <dbReference type="ARBA" id="ARBA00022692"/>
    </source>
</evidence>
<feature type="transmembrane region" description="Helical" evidence="6">
    <location>
        <begin position="402"/>
        <end position="424"/>
    </location>
</feature>
<evidence type="ECO:0000313" key="10">
    <source>
        <dbReference type="Proteomes" id="UP000682733"/>
    </source>
</evidence>
<evidence type="ECO:0000313" key="9">
    <source>
        <dbReference type="EMBL" id="CAF3754915.1"/>
    </source>
</evidence>
<dbReference type="AlphaFoldDB" id="A0A8S2IIF3"/>
<dbReference type="InterPro" id="IPR036259">
    <property type="entry name" value="MFS_trans_sf"/>
</dbReference>
<keyword evidence="2" id="KW-0813">Transport</keyword>
<dbReference type="EMBL" id="CAJNOK010005800">
    <property type="protein sequence ID" value="CAF0984567.1"/>
    <property type="molecule type" value="Genomic_DNA"/>
</dbReference>
<organism evidence="9 10">
    <name type="scientific">Didymodactylos carnosus</name>
    <dbReference type="NCBI Taxonomy" id="1234261"/>
    <lineage>
        <taxon>Eukaryota</taxon>
        <taxon>Metazoa</taxon>
        <taxon>Spiralia</taxon>
        <taxon>Gnathifera</taxon>
        <taxon>Rotifera</taxon>
        <taxon>Eurotatoria</taxon>
        <taxon>Bdelloidea</taxon>
        <taxon>Philodinida</taxon>
        <taxon>Philodinidae</taxon>
        <taxon>Didymodactylos</taxon>
    </lineage>
</organism>
<gene>
    <name evidence="8" type="ORF">OVA965_LOCUS13758</name>
    <name evidence="9" type="ORF">TMI583_LOCUS13761</name>
</gene>
<keyword evidence="4 6" id="KW-1133">Transmembrane helix</keyword>
<dbReference type="PANTHER" id="PTHR12778:SF10">
    <property type="entry name" value="MAJOR FACILITATOR SUPERFAMILY DOMAIN-CONTAINING PROTEIN 3"/>
    <property type="match status" value="1"/>
</dbReference>
<dbReference type="InterPro" id="IPR026992">
    <property type="entry name" value="DIOX_N"/>
</dbReference>
<dbReference type="Pfam" id="PF07690">
    <property type="entry name" value="MFS_1"/>
    <property type="match status" value="1"/>
</dbReference>
<feature type="transmembrane region" description="Helical" evidence="6">
    <location>
        <begin position="625"/>
        <end position="646"/>
    </location>
</feature>
<dbReference type="Pfam" id="PF14226">
    <property type="entry name" value="DIOX_N"/>
    <property type="match status" value="1"/>
</dbReference>
<dbReference type="Gene3D" id="1.20.1250.20">
    <property type="entry name" value="MFS general substrate transporter like domains"/>
    <property type="match status" value="1"/>
</dbReference>
<dbReference type="InterPro" id="IPR011701">
    <property type="entry name" value="MFS"/>
</dbReference>
<keyword evidence="5 6" id="KW-0472">Membrane</keyword>
<evidence type="ECO:0000256" key="6">
    <source>
        <dbReference type="SAM" id="Phobius"/>
    </source>
</evidence>
<feature type="transmembrane region" description="Helical" evidence="6">
    <location>
        <begin position="303"/>
        <end position="325"/>
    </location>
</feature>
<dbReference type="Proteomes" id="UP000677228">
    <property type="component" value="Unassembled WGS sequence"/>
</dbReference>
<protein>
    <recommendedName>
        <fullName evidence="7">Non-haem dioxygenase N-terminal domain-containing protein</fullName>
    </recommendedName>
</protein>
<dbReference type="InterPro" id="IPR004752">
    <property type="entry name" value="AmpG_permease/AT-1"/>
</dbReference>
<evidence type="ECO:0000313" key="8">
    <source>
        <dbReference type="EMBL" id="CAF0984567.1"/>
    </source>
</evidence>
<dbReference type="GO" id="GO:0016020">
    <property type="term" value="C:membrane"/>
    <property type="evidence" value="ECO:0007669"/>
    <property type="project" value="UniProtKB-SubCell"/>
</dbReference>
<dbReference type="GO" id="GO:0022857">
    <property type="term" value="F:transmembrane transporter activity"/>
    <property type="evidence" value="ECO:0007669"/>
    <property type="project" value="InterPro"/>
</dbReference>
<dbReference type="Proteomes" id="UP000682733">
    <property type="component" value="Unassembled WGS sequence"/>
</dbReference>
<accession>A0A8S2IIF3</accession>
<dbReference type="EMBL" id="CAJOBA010005807">
    <property type="protein sequence ID" value="CAF3754915.1"/>
    <property type="molecule type" value="Genomic_DNA"/>
</dbReference>
<evidence type="ECO:0000259" key="7">
    <source>
        <dbReference type="Pfam" id="PF14226"/>
    </source>
</evidence>
<feature type="transmembrane region" description="Helical" evidence="6">
    <location>
        <begin position="269"/>
        <end position="291"/>
    </location>
</feature>
<feature type="transmembrane region" description="Helical" evidence="6">
    <location>
        <begin position="536"/>
        <end position="555"/>
    </location>
</feature>
<dbReference type="PANTHER" id="PTHR12778">
    <property type="entry name" value="SOLUTE CARRIER FAMILY 33 ACETYL-COA TRANSPORTER -RELATED"/>
    <property type="match status" value="1"/>
</dbReference>
<dbReference type="Gene3D" id="2.60.120.330">
    <property type="entry name" value="B-lactam Antibiotic, Isopenicillin N Synthase, Chain"/>
    <property type="match status" value="1"/>
</dbReference>
<name>A0A8S2IIF3_9BILA</name>
<comment type="caution">
    <text evidence="9">The sequence shown here is derived from an EMBL/GenBank/DDBJ whole genome shotgun (WGS) entry which is preliminary data.</text>
</comment>
<proteinExistence type="predicted"/>
<evidence type="ECO:0000256" key="1">
    <source>
        <dbReference type="ARBA" id="ARBA00004141"/>
    </source>
</evidence>